<accession>A0A8T2UGE2</accession>
<name>A0A8T2UGE2_CERRI</name>
<keyword evidence="2" id="KW-1185">Reference proteome</keyword>
<protein>
    <submittedName>
        <fullName evidence="1">Uncharacterized protein</fullName>
    </submittedName>
</protein>
<dbReference type="AlphaFoldDB" id="A0A8T2UGE2"/>
<gene>
    <name evidence="1" type="ORF">KP509_07G075700</name>
</gene>
<comment type="caution">
    <text evidence="1">The sequence shown here is derived from an EMBL/GenBank/DDBJ whole genome shotgun (WGS) entry which is preliminary data.</text>
</comment>
<evidence type="ECO:0000313" key="1">
    <source>
        <dbReference type="EMBL" id="KAH7433570.1"/>
    </source>
</evidence>
<reference evidence="1" key="1">
    <citation type="submission" date="2021-08" db="EMBL/GenBank/DDBJ databases">
        <title>WGS assembly of Ceratopteris richardii.</title>
        <authorList>
            <person name="Marchant D.B."/>
            <person name="Chen G."/>
            <person name="Jenkins J."/>
            <person name="Shu S."/>
            <person name="Leebens-Mack J."/>
            <person name="Grimwood J."/>
            <person name="Schmutz J."/>
            <person name="Soltis P."/>
            <person name="Soltis D."/>
            <person name="Chen Z.-H."/>
        </authorList>
    </citation>
    <scope>NUCLEOTIDE SEQUENCE</scope>
    <source>
        <strain evidence="1">Whitten #5841</strain>
        <tissue evidence="1">Leaf</tissue>
    </source>
</reference>
<dbReference type="Proteomes" id="UP000825935">
    <property type="component" value="Chromosome 7"/>
</dbReference>
<proteinExistence type="predicted"/>
<dbReference type="EMBL" id="CM035412">
    <property type="protein sequence ID" value="KAH7433570.1"/>
    <property type="molecule type" value="Genomic_DNA"/>
</dbReference>
<organism evidence="1 2">
    <name type="scientific">Ceratopteris richardii</name>
    <name type="common">Triangle waterfern</name>
    <dbReference type="NCBI Taxonomy" id="49495"/>
    <lineage>
        <taxon>Eukaryota</taxon>
        <taxon>Viridiplantae</taxon>
        <taxon>Streptophyta</taxon>
        <taxon>Embryophyta</taxon>
        <taxon>Tracheophyta</taxon>
        <taxon>Polypodiopsida</taxon>
        <taxon>Polypodiidae</taxon>
        <taxon>Polypodiales</taxon>
        <taxon>Pteridineae</taxon>
        <taxon>Pteridaceae</taxon>
        <taxon>Parkerioideae</taxon>
        <taxon>Ceratopteris</taxon>
    </lineage>
</organism>
<evidence type="ECO:0000313" key="2">
    <source>
        <dbReference type="Proteomes" id="UP000825935"/>
    </source>
</evidence>
<sequence length="22" mass="2631">MRFPNIMLVFIFLCSNQSCTYC</sequence>